<comment type="caution">
    <text evidence="2">The sequence shown here is derived from an EMBL/GenBank/DDBJ whole genome shotgun (WGS) entry which is preliminary data.</text>
</comment>
<organism evidence="2 3">
    <name type="scientific">Segatella copri</name>
    <dbReference type="NCBI Taxonomy" id="165179"/>
    <lineage>
        <taxon>Bacteria</taxon>
        <taxon>Pseudomonadati</taxon>
        <taxon>Bacteroidota</taxon>
        <taxon>Bacteroidia</taxon>
        <taxon>Bacteroidales</taxon>
        <taxon>Prevotellaceae</taxon>
        <taxon>Segatella</taxon>
    </lineage>
</organism>
<dbReference type="InterPro" id="IPR004919">
    <property type="entry name" value="GmrSD_N"/>
</dbReference>
<evidence type="ECO:0000259" key="1">
    <source>
        <dbReference type="Pfam" id="PF03235"/>
    </source>
</evidence>
<accession>A0AAP3F9P1</accession>
<name>A0AAP3F9P1_9BACT</name>
<dbReference type="Proteomes" id="UP001209344">
    <property type="component" value="Unassembled WGS sequence"/>
</dbReference>
<dbReference type="EMBL" id="JAPDVK010000002">
    <property type="protein sequence ID" value="MCW4127927.1"/>
    <property type="molecule type" value="Genomic_DNA"/>
</dbReference>
<protein>
    <submittedName>
        <fullName evidence="2">DUF262 domain-containing protein</fullName>
    </submittedName>
</protein>
<evidence type="ECO:0000313" key="2">
    <source>
        <dbReference type="EMBL" id="MCW4127927.1"/>
    </source>
</evidence>
<gene>
    <name evidence="2" type="ORF">ONT16_06610</name>
</gene>
<evidence type="ECO:0000313" key="3">
    <source>
        <dbReference type="Proteomes" id="UP001209344"/>
    </source>
</evidence>
<proteinExistence type="predicted"/>
<feature type="domain" description="GmrSD restriction endonucleases N-terminal" evidence="1">
    <location>
        <begin position="26"/>
        <end position="172"/>
    </location>
</feature>
<dbReference type="RefSeq" id="WP_264965830.1">
    <property type="nucleotide sequence ID" value="NZ_JAPDVK010000002.1"/>
</dbReference>
<sequence>MKRFKRHETDFTIATLWEFKSLDKINLDPKYQRSSEVWNIEKQSFLIDSIVKNFPIPPIFLHEFIDQDSGKTKYDVIDGKQRLTSIFKFIEGNLALPVDSSDDGYCEQFIDGTYFKDWAKPDYVDIKREFWQYQISVVFIDSDEEETINAVFDRLNRNGEPLSAQEFRKAMYSQYKLYELLSTLPEVNPFNHILNRLDKVRYEDIEYCSELYFSLAEGKVVDSNKSQLDVLYKKYFIDNAMDDELMEGVKEAFIETASILDTLIKDMQLYYKNSVSHLYAMWMFAYYLFTEDKDVNLYKKCFLEFYTKVKLKETNPYIQKYIQSMQQSTKSIGSRKKRFEALLGYMKENVEK</sequence>
<reference evidence="2" key="1">
    <citation type="submission" date="2022-11" db="EMBL/GenBank/DDBJ databases">
        <title>Genomic repertoires linked with pathogenic potency of arthritogenic Prevotella copri isolated from the gut of rheumatoid arthritis patients.</title>
        <authorList>
            <person name="Nii T."/>
            <person name="Maeda Y."/>
            <person name="Motooka D."/>
            <person name="Naito M."/>
            <person name="Matsumoto Y."/>
            <person name="Ogawa T."/>
            <person name="Oguro-Igashira E."/>
            <person name="Kishikawa T."/>
            <person name="Yamashita M."/>
            <person name="Koizumi S."/>
            <person name="Kurakawa T."/>
            <person name="Okumura R."/>
            <person name="Kayama H."/>
            <person name="Murakami M."/>
            <person name="Sakaguchi T."/>
            <person name="Das B."/>
            <person name="Nakamura S."/>
            <person name="Okada Y."/>
            <person name="Kumanogoh A."/>
            <person name="Takeda K."/>
        </authorList>
    </citation>
    <scope>NUCLEOTIDE SEQUENCE</scope>
    <source>
        <strain evidence="2">F3-75</strain>
    </source>
</reference>
<dbReference type="PANTHER" id="PTHR39639">
    <property type="entry name" value="CHROMOSOME 16, WHOLE GENOME SHOTGUN SEQUENCE"/>
    <property type="match status" value="1"/>
</dbReference>
<dbReference type="Pfam" id="PF03235">
    <property type="entry name" value="GmrSD_N"/>
    <property type="match status" value="1"/>
</dbReference>
<dbReference type="PANTHER" id="PTHR39639:SF1">
    <property type="entry name" value="DUF262 DOMAIN-CONTAINING PROTEIN"/>
    <property type="match status" value="1"/>
</dbReference>
<dbReference type="AlphaFoldDB" id="A0AAP3F9P1"/>